<keyword evidence="6 9" id="KW-1133">Transmembrane helix</keyword>
<comment type="similarity">
    <text evidence="8">Belongs to the TRAP transporter small permease family.</text>
</comment>
<evidence type="ECO:0000256" key="6">
    <source>
        <dbReference type="ARBA" id="ARBA00022989"/>
    </source>
</evidence>
<organism evidence="11 12">
    <name type="scientific">Salisediminibacterium beveridgei</name>
    <dbReference type="NCBI Taxonomy" id="632773"/>
    <lineage>
        <taxon>Bacteria</taxon>
        <taxon>Bacillati</taxon>
        <taxon>Bacillota</taxon>
        <taxon>Bacilli</taxon>
        <taxon>Bacillales</taxon>
        <taxon>Bacillaceae</taxon>
        <taxon>Salisediminibacterium</taxon>
    </lineage>
</organism>
<dbReference type="EMBL" id="CP012502">
    <property type="protein sequence ID" value="AOM81778.1"/>
    <property type="molecule type" value="Genomic_DNA"/>
</dbReference>
<comment type="subcellular location">
    <subcellularLocation>
        <location evidence="1">Cell inner membrane</location>
        <topology evidence="1">Multi-pass membrane protein</topology>
    </subcellularLocation>
</comment>
<feature type="transmembrane region" description="Helical" evidence="9">
    <location>
        <begin position="92"/>
        <end position="113"/>
    </location>
</feature>
<evidence type="ECO:0000256" key="5">
    <source>
        <dbReference type="ARBA" id="ARBA00022692"/>
    </source>
</evidence>
<dbReference type="STRING" id="632773.BBEV_0384"/>
<keyword evidence="3" id="KW-1003">Cell membrane</keyword>
<evidence type="ECO:0000256" key="8">
    <source>
        <dbReference type="ARBA" id="ARBA00038436"/>
    </source>
</evidence>
<evidence type="ECO:0000259" key="10">
    <source>
        <dbReference type="Pfam" id="PF04290"/>
    </source>
</evidence>
<evidence type="ECO:0000256" key="2">
    <source>
        <dbReference type="ARBA" id="ARBA00022448"/>
    </source>
</evidence>
<dbReference type="InterPro" id="IPR055348">
    <property type="entry name" value="DctQ"/>
</dbReference>
<evidence type="ECO:0000256" key="1">
    <source>
        <dbReference type="ARBA" id="ARBA00004429"/>
    </source>
</evidence>
<evidence type="ECO:0000313" key="12">
    <source>
        <dbReference type="Proteomes" id="UP000094463"/>
    </source>
</evidence>
<feature type="transmembrane region" description="Helical" evidence="9">
    <location>
        <begin position="133"/>
        <end position="154"/>
    </location>
</feature>
<dbReference type="PANTHER" id="PTHR35011:SF2">
    <property type="entry name" value="2,3-DIKETO-L-GULONATE TRAP TRANSPORTER SMALL PERMEASE PROTEIN YIAM"/>
    <property type="match status" value="1"/>
</dbReference>
<reference evidence="11 12" key="1">
    <citation type="submission" date="2015-08" db="EMBL/GenBank/DDBJ databases">
        <title>The complete genome sequence of Bacillus beveridgei MLTeJB.</title>
        <authorList>
            <person name="Hanson T.E."/>
            <person name="Mesa C."/>
            <person name="Basesman S.M."/>
            <person name="Oremland R.S."/>
        </authorList>
    </citation>
    <scope>NUCLEOTIDE SEQUENCE [LARGE SCALE GENOMIC DNA]</scope>
    <source>
        <strain evidence="11 12">MLTeJB</strain>
    </source>
</reference>
<evidence type="ECO:0000313" key="11">
    <source>
        <dbReference type="EMBL" id="AOM81778.1"/>
    </source>
</evidence>
<dbReference type="PATRIC" id="fig|632773.3.peg.416"/>
<name>A0A1D7QS15_9BACI</name>
<feature type="domain" description="Tripartite ATP-independent periplasmic transporters DctQ component" evidence="10">
    <location>
        <begin position="29"/>
        <end position="157"/>
    </location>
</feature>
<dbReference type="Pfam" id="PF04290">
    <property type="entry name" value="DctQ"/>
    <property type="match status" value="1"/>
</dbReference>
<dbReference type="PANTHER" id="PTHR35011">
    <property type="entry name" value="2,3-DIKETO-L-GULONATE TRAP TRANSPORTER SMALL PERMEASE PROTEIN YIAM"/>
    <property type="match status" value="1"/>
</dbReference>
<gene>
    <name evidence="11" type="primary">yiaM</name>
    <name evidence="11" type="ORF">BBEV_0384</name>
</gene>
<keyword evidence="2" id="KW-0813">Transport</keyword>
<protein>
    <submittedName>
        <fullName evidence="11">TRAP-type C4-dicarboxylate transport system, small permease component</fullName>
    </submittedName>
</protein>
<sequence>MQVTTGNKSWFDRVIDQFESISSILLTALTIVVFGEVFSRYVFQLPLVFSNELTLILFPWMIFLGAVAVTRDDGHLAVSYFRDKMPYTVQKFLYVSSKFIMLAFSIAMTYASWIFADNVSNQLMPVLRISRMWLSLSITIAFLMISLVLIRQIVYILTDRMKVPTEEDLVDDLDHDS</sequence>
<dbReference type="RefSeq" id="WP_069363917.1">
    <property type="nucleotide sequence ID" value="NZ_CP012502.1"/>
</dbReference>
<dbReference type="AlphaFoldDB" id="A0A1D7QS15"/>
<keyword evidence="7 9" id="KW-0472">Membrane</keyword>
<keyword evidence="12" id="KW-1185">Reference proteome</keyword>
<keyword evidence="5 9" id="KW-0812">Transmembrane</keyword>
<evidence type="ECO:0000256" key="9">
    <source>
        <dbReference type="SAM" id="Phobius"/>
    </source>
</evidence>
<dbReference type="InterPro" id="IPR007387">
    <property type="entry name" value="TRAP_DctQ"/>
</dbReference>
<accession>A0A1D7QS15</accession>
<proteinExistence type="inferred from homology"/>
<dbReference type="GO" id="GO:0015740">
    <property type="term" value="P:C4-dicarboxylate transport"/>
    <property type="evidence" value="ECO:0007669"/>
    <property type="project" value="TreeGrafter"/>
</dbReference>
<dbReference type="GO" id="GO:0005886">
    <property type="term" value="C:plasma membrane"/>
    <property type="evidence" value="ECO:0007669"/>
    <property type="project" value="UniProtKB-SubCell"/>
</dbReference>
<evidence type="ECO:0000256" key="4">
    <source>
        <dbReference type="ARBA" id="ARBA00022519"/>
    </source>
</evidence>
<dbReference type="KEGG" id="bbev:BBEV_0384"/>
<dbReference type="GO" id="GO:0022857">
    <property type="term" value="F:transmembrane transporter activity"/>
    <property type="evidence" value="ECO:0007669"/>
    <property type="project" value="TreeGrafter"/>
</dbReference>
<dbReference type="Proteomes" id="UP000094463">
    <property type="component" value="Chromosome"/>
</dbReference>
<evidence type="ECO:0000256" key="7">
    <source>
        <dbReference type="ARBA" id="ARBA00023136"/>
    </source>
</evidence>
<dbReference type="OrthoDB" id="2880765at2"/>
<keyword evidence="4" id="KW-0997">Cell inner membrane</keyword>
<feature type="transmembrane region" description="Helical" evidence="9">
    <location>
        <begin position="53"/>
        <end position="71"/>
    </location>
</feature>
<evidence type="ECO:0000256" key="3">
    <source>
        <dbReference type="ARBA" id="ARBA00022475"/>
    </source>
</evidence>
<feature type="transmembrane region" description="Helical" evidence="9">
    <location>
        <begin position="21"/>
        <end position="41"/>
    </location>
</feature>